<dbReference type="Gene3D" id="2.130.10.130">
    <property type="entry name" value="Integrin alpha, N-terminal"/>
    <property type="match status" value="1"/>
</dbReference>
<dbReference type="Proteomes" id="UP001500427">
    <property type="component" value="Unassembled WGS sequence"/>
</dbReference>
<name>A0ABP9J7I7_9MICO</name>
<dbReference type="InterPro" id="IPR017853">
    <property type="entry name" value="GH"/>
</dbReference>
<dbReference type="Pfam" id="PF13517">
    <property type="entry name" value="FG-GAP_3"/>
    <property type="match status" value="2"/>
</dbReference>
<proteinExistence type="predicted"/>
<comment type="caution">
    <text evidence="2">The sequence shown here is derived from an EMBL/GenBank/DDBJ whole genome shotgun (WGS) entry which is preliminary data.</text>
</comment>
<gene>
    <name evidence="2" type="ORF">GCM10023258_14180</name>
</gene>
<evidence type="ECO:0000313" key="2">
    <source>
        <dbReference type="EMBL" id="GAA5023163.1"/>
    </source>
</evidence>
<evidence type="ECO:0000256" key="1">
    <source>
        <dbReference type="ARBA" id="ARBA00022729"/>
    </source>
</evidence>
<protein>
    <recommendedName>
        <fullName evidence="4">VCBS repeat protein</fullName>
    </recommendedName>
</protein>
<dbReference type="SUPFAM" id="SSF51445">
    <property type="entry name" value="(Trans)glycosidases"/>
    <property type="match status" value="1"/>
</dbReference>
<evidence type="ECO:0008006" key="4">
    <source>
        <dbReference type="Google" id="ProtNLM"/>
    </source>
</evidence>
<keyword evidence="3" id="KW-1185">Reference proteome</keyword>
<reference evidence="3" key="1">
    <citation type="journal article" date="2019" name="Int. J. Syst. Evol. Microbiol.">
        <title>The Global Catalogue of Microorganisms (GCM) 10K type strain sequencing project: providing services to taxonomists for standard genome sequencing and annotation.</title>
        <authorList>
            <consortium name="The Broad Institute Genomics Platform"/>
            <consortium name="The Broad Institute Genome Sequencing Center for Infectious Disease"/>
            <person name="Wu L."/>
            <person name="Ma J."/>
        </authorList>
    </citation>
    <scope>NUCLEOTIDE SEQUENCE [LARGE SCALE GENOMIC DNA]</scope>
    <source>
        <strain evidence="3">JCM 17687</strain>
    </source>
</reference>
<evidence type="ECO:0000313" key="3">
    <source>
        <dbReference type="Proteomes" id="UP001500427"/>
    </source>
</evidence>
<dbReference type="PANTHER" id="PTHR46580">
    <property type="entry name" value="SENSOR KINASE-RELATED"/>
    <property type="match status" value="1"/>
</dbReference>
<dbReference type="Gene3D" id="3.20.20.80">
    <property type="entry name" value="Glycosidases"/>
    <property type="match status" value="1"/>
</dbReference>
<organism evidence="2 3">
    <name type="scientific">Terrabacter aeriphilus</name>
    <dbReference type="NCBI Taxonomy" id="515662"/>
    <lineage>
        <taxon>Bacteria</taxon>
        <taxon>Bacillati</taxon>
        <taxon>Actinomycetota</taxon>
        <taxon>Actinomycetes</taxon>
        <taxon>Micrococcales</taxon>
        <taxon>Intrasporangiaceae</taxon>
        <taxon>Terrabacter</taxon>
    </lineage>
</organism>
<keyword evidence="1" id="KW-0732">Signal</keyword>
<dbReference type="SUPFAM" id="SSF69318">
    <property type="entry name" value="Integrin alpha N-terminal domain"/>
    <property type="match status" value="1"/>
</dbReference>
<dbReference type="InterPro" id="IPR013517">
    <property type="entry name" value="FG-GAP"/>
</dbReference>
<sequence length="533" mass="56185">MSPRPRSTVVPGRIRRLALVPLAAIGLVLALLVAPVAQAAVLVGNDVSWPQCPASFPPTTSQFLVVGLTNGLPFTRNPCVATQVEWAADHAKPTQAYTMAGFPTSAQLTAYGSAGPWSATTRGGRLSNVGYAEGTYAAATIRSVSGWSPRMVWIDVEPRPAQPWPTGTALRRAENRDVVEGLMRGLRDAGRSYGLYSYNSGWQEIVGSWRLPGVPVWAASGRLDYPDEALDKCTQPSFSGGPVRLSQWVNDAGTLDYDRTCEPYAFTTLPVPAATLSNSTADFDGDWRNDVVARWAATGQLKLYSGTGTGSLALGRTIGTGWGGMSALETPGDLNGDGAADVLAREASTAYLWLYPGNGTGGWRLPRVRVGTAWNGMSAIVGVGDLSGDGRPDIVARRASDGTLFLYPGTGSSGWQPRSSIGTGWNRYSAILGAGDVDGNGTADLLARESATGYLWLVPGTGTGSLGTRVRVGTGWNGMTALVAAGDLDGNRTADLLARDASGRLWLYPRTETGGWAPRVLVSTGWNIVNALF</sequence>
<accession>A0ABP9J7I7</accession>
<dbReference type="PANTHER" id="PTHR46580:SF4">
    <property type="entry name" value="ATP_GTP-BINDING PROTEIN"/>
    <property type="match status" value="1"/>
</dbReference>
<dbReference type="RefSeq" id="WP_345506763.1">
    <property type="nucleotide sequence ID" value="NZ_BAABIW010000010.1"/>
</dbReference>
<dbReference type="InterPro" id="IPR028994">
    <property type="entry name" value="Integrin_alpha_N"/>
</dbReference>
<dbReference type="EMBL" id="BAABIW010000010">
    <property type="protein sequence ID" value="GAA5023163.1"/>
    <property type="molecule type" value="Genomic_DNA"/>
</dbReference>